<evidence type="ECO:0000313" key="1">
    <source>
        <dbReference type="EMBL" id="GAK97807.1"/>
    </source>
</evidence>
<evidence type="ECO:0000313" key="2">
    <source>
        <dbReference type="Proteomes" id="UP000029221"/>
    </source>
</evidence>
<accession>A0A090Q6I0</accession>
<dbReference type="OrthoDB" id="1522899at2"/>
<dbReference type="RefSeq" id="WP_042279647.1">
    <property type="nucleotide sequence ID" value="NZ_BBML01000007.1"/>
</dbReference>
<keyword evidence="2" id="KW-1185">Reference proteome</keyword>
<organism evidence="1 2">
    <name type="scientific">Nonlabens tegetincola</name>
    <dbReference type="NCBI Taxonomy" id="323273"/>
    <lineage>
        <taxon>Bacteria</taxon>
        <taxon>Pseudomonadati</taxon>
        <taxon>Bacteroidota</taxon>
        <taxon>Flavobacteriia</taxon>
        <taxon>Flavobacteriales</taxon>
        <taxon>Flavobacteriaceae</taxon>
        <taxon>Nonlabens</taxon>
    </lineage>
</organism>
<dbReference type="eggNOG" id="COG0457">
    <property type="taxonomic scope" value="Bacteria"/>
</dbReference>
<gene>
    <name evidence="1" type="ORF">JCM19294_346</name>
</gene>
<proteinExistence type="predicted"/>
<dbReference type="AlphaFoldDB" id="A0A090Q6I0"/>
<dbReference type="STRING" id="319236.BST91_09625"/>
<protein>
    <submittedName>
        <fullName evidence="1">Uncharacterized protein</fullName>
    </submittedName>
</protein>
<comment type="caution">
    <text evidence="1">The sequence shown here is derived from an EMBL/GenBank/DDBJ whole genome shotgun (WGS) entry which is preliminary data.</text>
</comment>
<dbReference type="Proteomes" id="UP000029221">
    <property type="component" value="Unassembled WGS sequence"/>
</dbReference>
<reference evidence="1" key="1">
    <citation type="journal article" date="2014" name="Genome Announc.">
        <title>Draft Genome Sequences of Marine Flavobacterium Nonlabens Strains NR17, NR24, NR27, NR32, NR33, and Ara13.</title>
        <authorList>
            <person name="Nakanishi M."/>
            <person name="Meirelles P."/>
            <person name="Suzuki R."/>
            <person name="Takatani N."/>
            <person name="Mino S."/>
            <person name="Suda W."/>
            <person name="Oshima K."/>
            <person name="Hattori M."/>
            <person name="Ohkuma M."/>
            <person name="Hosokawa M."/>
            <person name="Miyashita K."/>
            <person name="Thompson F.L."/>
            <person name="Niwa A."/>
            <person name="Sawabe T."/>
            <person name="Sawabe T."/>
        </authorList>
    </citation>
    <scope>NUCLEOTIDE SEQUENCE [LARGE SCALE GENOMIC DNA]</scope>
    <source>
        <strain evidence="1">JCM 19294</strain>
    </source>
</reference>
<dbReference type="EMBL" id="BBML01000007">
    <property type="protein sequence ID" value="GAK97807.1"/>
    <property type="molecule type" value="Genomic_DNA"/>
</dbReference>
<sequence length="451" mass="50382">MKLKNTILFSLVVLGFAFAKAQSGDCNTMLSIYAENAKAKNYDEAYKQLGQLVQNCPDASPAIYQYGERIYEHRLKKKIGDQNENVKGLMNMLETQINKYADKINVTKKKVELGRVMYKYKQGTQSDQFNYLNETFTSGKEDFTDPNGLITYFKLAEKEYKANALNLEDLFNVYDALTEHLDNVSNERSKIVSELLDKEAEGTITEDEKKNIENQEKNLKNYGIVMKSVNGTIGSLADCDNLIPLYSKDFDANKSNMSWLKNVLGRLQKKDCTESDLYVNSVKALHELQPSAMTAYGLGNIAKTNAEKLKYWDEALSLGIDQKYVANIHYKKAELLRKQGSFGKAKREYILANQAKPSFGLPFLRIAGMVAQSTNSCGNTPFEKRAVNWIAARYANKAASVDPTLRSTAAKAAASYNGVAPSNQDIFLAGMAGKRITFSCWVGESVTVPTP</sequence>
<name>A0A090Q6I0_9FLAO</name>
<accession>A0A2S7THU6</accession>